<protein>
    <recommendedName>
        <fullName evidence="2">SPOR domain-containing protein</fullName>
    </recommendedName>
</protein>
<dbReference type="InterPro" id="IPR036680">
    <property type="entry name" value="SPOR-like_sf"/>
</dbReference>
<dbReference type="SUPFAM" id="SSF110997">
    <property type="entry name" value="Sporulation related repeat"/>
    <property type="match status" value="1"/>
</dbReference>
<dbReference type="AlphaFoldDB" id="A0A918N8Q1"/>
<reference evidence="3" key="1">
    <citation type="journal article" date="2014" name="Int. J. Syst. Evol. Microbiol.">
        <title>Complete genome sequence of Corynebacterium casei LMG S-19264T (=DSM 44701T), isolated from a smear-ripened cheese.</title>
        <authorList>
            <consortium name="US DOE Joint Genome Institute (JGI-PGF)"/>
            <person name="Walter F."/>
            <person name="Albersmeier A."/>
            <person name="Kalinowski J."/>
            <person name="Ruckert C."/>
        </authorList>
    </citation>
    <scope>NUCLEOTIDE SEQUENCE</scope>
    <source>
        <strain evidence="3">KCTC 22169</strain>
    </source>
</reference>
<gene>
    <name evidence="3" type="ORF">GCM10007392_13490</name>
</gene>
<keyword evidence="4" id="KW-1185">Reference proteome</keyword>
<comment type="caution">
    <text evidence="3">The sequence shown here is derived from an EMBL/GenBank/DDBJ whole genome shotgun (WGS) entry which is preliminary data.</text>
</comment>
<dbReference type="InterPro" id="IPR007730">
    <property type="entry name" value="SPOR-like_dom"/>
</dbReference>
<accession>A0A918N8Q1</accession>
<evidence type="ECO:0000259" key="2">
    <source>
        <dbReference type="Pfam" id="PF05036"/>
    </source>
</evidence>
<feature type="compositionally biased region" description="Acidic residues" evidence="1">
    <location>
        <begin position="28"/>
        <end position="48"/>
    </location>
</feature>
<evidence type="ECO:0000313" key="4">
    <source>
        <dbReference type="Proteomes" id="UP000626148"/>
    </source>
</evidence>
<dbReference type="Proteomes" id="UP000626148">
    <property type="component" value="Unassembled WGS sequence"/>
</dbReference>
<feature type="region of interest" description="Disordered" evidence="1">
    <location>
        <begin position="1"/>
        <end position="79"/>
    </location>
</feature>
<proteinExistence type="predicted"/>
<reference evidence="3" key="2">
    <citation type="submission" date="2020-09" db="EMBL/GenBank/DDBJ databases">
        <authorList>
            <person name="Sun Q."/>
            <person name="Kim S."/>
        </authorList>
    </citation>
    <scope>NUCLEOTIDE SEQUENCE</scope>
    <source>
        <strain evidence="3">KCTC 22169</strain>
    </source>
</reference>
<evidence type="ECO:0000313" key="3">
    <source>
        <dbReference type="EMBL" id="GGX47922.1"/>
    </source>
</evidence>
<name>A0A918N8Q1_9GAMM</name>
<feature type="domain" description="SPOR" evidence="2">
    <location>
        <begin position="86"/>
        <end position="152"/>
    </location>
</feature>
<organism evidence="3 4">
    <name type="scientific">Saccharospirillum salsuginis</name>
    <dbReference type="NCBI Taxonomy" id="418750"/>
    <lineage>
        <taxon>Bacteria</taxon>
        <taxon>Pseudomonadati</taxon>
        <taxon>Pseudomonadota</taxon>
        <taxon>Gammaproteobacteria</taxon>
        <taxon>Oceanospirillales</taxon>
        <taxon>Saccharospirillaceae</taxon>
        <taxon>Saccharospirillum</taxon>
    </lineage>
</organism>
<dbReference type="GO" id="GO:0042834">
    <property type="term" value="F:peptidoglycan binding"/>
    <property type="evidence" value="ECO:0007669"/>
    <property type="project" value="InterPro"/>
</dbReference>
<dbReference type="Pfam" id="PF05036">
    <property type="entry name" value="SPOR"/>
    <property type="match status" value="1"/>
</dbReference>
<sequence>MVLASAVAHAEGPQASEPIPPEGAIPMESDEPVVIELDWPEETEEPAPAEESGAPAEPTPVVPDMPVAQDPVTPATDNKGLPAGEYLQLAFFESAESVARFKRQIAGKAWAGDVRYWFDDQEDGHRVLLGPLSSPELARQRQRLRAEGFESFRYRAGS</sequence>
<dbReference type="EMBL" id="BMXR01000003">
    <property type="protein sequence ID" value="GGX47922.1"/>
    <property type="molecule type" value="Genomic_DNA"/>
</dbReference>
<dbReference type="RefSeq" id="WP_189607750.1">
    <property type="nucleotide sequence ID" value="NZ_BMXR01000003.1"/>
</dbReference>
<evidence type="ECO:0000256" key="1">
    <source>
        <dbReference type="SAM" id="MobiDB-lite"/>
    </source>
</evidence>